<dbReference type="InterPro" id="IPR036047">
    <property type="entry name" value="F-box-like_dom_sf"/>
</dbReference>
<evidence type="ECO:0000256" key="1">
    <source>
        <dbReference type="SAM" id="Phobius"/>
    </source>
</evidence>
<proteinExistence type="predicted"/>
<dbReference type="Gene3D" id="1.20.1280.50">
    <property type="match status" value="1"/>
</dbReference>
<feature type="transmembrane region" description="Helical" evidence="1">
    <location>
        <begin position="7"/>
        <end position="27"/>
    </location>
</feature>
<comment type="caution">
    <text evidence="3">The sequence shown here is derived from an EMBL/GenBank/DDBJ whole genome shotgun (WGS) entry which is preliminary data.</text>
</comment>
<evidence type="ECO:0000313" key="3">
    <source>
        <dbReference type="EMBL" id="KAK6985206.1"/>
    </source>
</evidence>
<feature type="domain" description="F-box" evidence="2">
    <location>
        <begin position="13"/>
        <end position="69"/>
    </location>
</feature>
<evidence type="ECO:0000313" key="4">
    <source>
        <dbReference type="Proteomes" id="UP001362999"/>
    </source>
</evidence>
<dbReference type="Pfam" id="PF12937">
    <property type="entry name" value="F-box-like"/>
    <property type="match status" value="1"/>
</dbReference>
<organism evidence="3 4">
    <name type="scientific">Favolaschia claudopus</name>
    <dbReference type="NCBI Taxonomy" id="2862362"/>
    <lineage>
        <taxon>Eukaryota</taxon>
        <taxon>Fungi</taxon>
        <taxon>Dikarya</taxon>
        <taxon>Basidiomycota</taxon>
        <taxon>Agaricomycotina</taxon>
        <taxon>Agaricomycetes</taxon>
        <taxon>Agaricomycetidae</taxon>
        <taxon>Agaricales</taxon>
        <taxon>Marasmiineae</taxon>
        <taxon>Mycenaceae</taxon>
        <taxon>Favolaschia</taxon>
    </lineage>
</organism>
<keyword evidence="1" id="KW-1133">Transmembrane helix</keyword>
<keyword evidence="1" id="KW-0812">Transmembrane</keyword>
<keyword evidence="1" id="KW-0472">Membrane</keyword>
<dbReference type="InterPro" id="IPR001810">
    <property type="entry name" value="F-box_dom"/>
</dbReference>
<protein>
    <recommendedName>
        <fullName evidence="2">F-box domain-containing protein</fullName>
    </recommendedName>
</protein>
<evidence type="ECO:0000259" key="2">
    <source>
        <dbReference type="Pfam" id="PF12937"/>
    </source>
</evidence>
<feature type="non-terminal residue" evidence="3">
    <location>
        <position position="1"/>
    </location>
</feature>
<gene>
    <name evidence="3" type="ORF">R3P38DRAFT_2574952</name>
</gene>
<accession>A0AAV9ZLV3</accession>
<dbReference type="AlphaFoldDB" id="A0AAV9ZLV3"/>
<dbReference type="EMBL" id="JAWWNJ010000132">
    <property type="protein sequence ID" value="KAK6985206.1"/>
    <property type="molecule type" value="Genomic_DNA"/>
</dbReference>
<sequence length="70" mass="8102">QKRLNAYIYPVLILPTEIVFEIFVHFLPPYPHPPPLAGFNSPTSLAQICRQWRDIAFATPGLWRAIDLRD</sequence>
<reference evidence="3 4" key="1">
    <citation type="journal article" date="2024" name="J Genomics">
        <title>Draft genome sequencing and assembly of Favolaschia claudopus CIRM-BRFM 2984 isolated from oak limbs.</title>
        <authorList>
            <person name="Navarro D."/>
            <person name="Drula E."/>
            <person name="Chaduli D."/>
            <person name="Cazenave R."/>
            <person name="Ahrendt S."/>
            <person name="Wang J."/>
            <person name="Lipzen A."/>
            <person name="Daum C."/>
            <person name="Barry K."/>
            <person name="Grigoriev I.V."/>
            <person name="Favel A."/>
            <person name="Rosso M.N."/>
            <person name="Martin F."/>
        </authorList>
    </citation>
    <scope>NUCLEOTIDE SEQUENCE [LARGE SCALE GENOMIC DNA]</scope>
    <source>
        <strain evidence="3 4">CIRM-BRFM 2984</strain>
    </source>
</reference>
<dbReference type="SUPFAM" id="SSF81383">
    <property type="entry name" value="F-box domain"/>
    <property type="match status" value="1"/>
</dbReference>
<name>A0AAV9ZLV3_9AGAR</name>
<keyword evidence="4" id="KW-1185">Reference proteome</keyword>
<dbReference type="Proteomes" id="UP001362999">
    <property type="component" value="Unassembled WGS sequence"/>
</dbReference>